<accession>A0A7Y9KB21</accession>
<evidence type="ECO:0000259" key="1">
    <source>
        <dbReference type="Pfam" id="PF01872"/>
    </source>
</evidence>
<evidence type="ECO:0000313" key="2">
    <source>
        <dbReference type="EMBL" id="NYE10855.1"/>
    </source>
</evidence>
<sequence length="205" mass="21919">MRKLVYYVSATLDGFIAGPEGQFDFFPFEGEPAEMIMAEYPETLPAHARGPLGIGDAPNRHFDTVVMGRGTYEPGLAIGLTSPYPQLEQYVVSTTLGIEDPAVTVVPRDPVGLVRGLKERDGLDIWLAGGGKLAAALVDEIDALVIKRHPMVIGSGIPLFDGPFSLAAFTPTDAHAFDSGLVVTIYSRAEDAERPPAAWFSSGKS</sequence>
<dbReference type="GO" id="GO:0009231">
    <property type="term" value="P:riboflavin biosynthetic process"/>
    <property type="evidence" value="ECO:0007669"/>
    <property type="project" value="InterPro"/>
</dbReference>
<dbReference type="RefSeq" id="WP_179832324.1">
    <property type="nucleotide sequence ID" value="NZ_BMRD01000006.1"/>
</dbReference>
<proteinExistence type="predicted"/>
<protein>
    <submittedName>
        <fullName evidence="2">Dihydrofolate reductase</fullName>
    </submittedName>
</protein>
<dbReference type="GO" id="GO:0008703">
    <property type="term" value="F:5-amino-6-(5-phosphoribosylamino)uracil reductase activity"/>
    <property type="evidence" value="ECO:0007669"/>
    <property type="project" value="InterPro"/>
</dbReference>
<comment type="caution">
    <text evidence="2">The sequence shown here is derived from an EMBL/GenBank/DDBJ whole genome shotgun (WGS) entry which is preliminary data.</text>
</comment>
<dbReference type="SUPFAM" id="SSF53597">
    <property type="entry name" value="Dihydrofolate reductase-like"/>
    <property type="match status" value="1"/>
</dbReference>
<dbReference type="Pfam" id="PF01872">
    <property type="entry name" value="RibD_C"/>
    <property type="match status" value="1"/>
</dbReference>
<gene>
    <name evidence="2" type="ORF">BJ999_001151</name>
</gene>
<dbReference type="InterPro" id="IPR002734">
    <property type="entry name" value="RibDG_C"/>
</dbReference>
<reference evidence="2 3" key="1">
    <citation type="submission" date="2020-07" db="EMBL/GenBank/DDBJ databases">
        <title>Sequencing the genomes of 1000 actinobacteria strains.</title>
        <authorList>
            <person name="Klenk H.-P."/>
        </authorList>
    </citation>
    <scope>NUCLEOTIDE SEQUENCE [LARGE SCALE GENOMIC DNA]</scope>
    <source>
        <strain evidence="2 3">DSM 43461</strain>
    </source>
</reference>
<dbReference type="InterPro" id="IPR024072">
    <property type="entry name" value="DHFR-like_dom_sf"/>
</dbReference>
<keyword evidence="3" id="KW-1185">Reference proteome</keyword>
<dbReference type="Gene3D" id="3.40.430.10">
    <property type="entry name" value="Dihydrofolate Reductase, subunit A"/>
    <property type="match status" value="1"/>
</dbReference>
<dbReference type="Proteomes" id="UP000591272">
    <property type="component" value="Unassembled WGS sequence"/>
</dbReference>
<dbReference type="PANTHER" id="PTHR38011">
    <property type="entry name" value="DIHYDROFOLATE REDUCTASE FAMILY PROTEIN (AFU_ORTHOLOGUE AFUA_8G06820)"/>
    <property type="match status" value="1"/>
</dbReference>
<feature type="domain" description="Bacterial bifunctional deaminase-reductase C-terminal" evidence="1">
    <location>
        <begin position="4"/>
        <end position="182"/>
    </location>
</feature>
<dbReference type="EMBL" id="JACCBT010000001">
    <property type="protein sequence ID" value="NYE10855.1"/>
    <property type="molecule type" value="Genomic_DNA"/>
</dbReference>
<organism evidence="2 3">
    <name type="scientific">Actinomadura citrea</name>
    <dbReference type="NCBI Taxonomy" id="46158"/>
    <lineage>
        <taxon>Bacteria</taxon>
        <taxon>Bacillati</taxon>
        <taxon>Actinomycetota</taxon>
        <taxon>Actinomycetes</taxon>
        <taxon>Streptosporangiales</taxon>
        <taxon>Thermomonosporaceae</taxon>
        <taxon>Actinomadura</taxon>
    </lineage>
</organism>
<name>A0A7Y9KB21_9ACTN</name>
<dbReference type="PANTHER" id="PTHR38011:SF11">
    <property type="entry name" value="2,5-DIAMINO-6-RIBOSYLAMINO-4(3H)-PYRIMIDINONE 5'-PHOSPHATE REDUCTASE"/>
    <property type="match status" value="1"/>
</dbReference>
<dbReference type="InterPro" id="IPR050765">
    <property type="entry name" value="Riboflavin_Biosynth_HTPR"/>
</dbReference>
<evidence type="ECO:0000313" key="3">
    <source>
        <dbReference type="Proteomes" id="UP000591272"/>
    </source>
</evidence>
<dbReference type="AlphaFoldDB" id="A0A7Y9KB21"/>